<comment type="caution">
    <text evidence="3">The sequence shown here is derived from an EMBL/GenBank/DDBJ whole genome shotgun (WGS) entry which is preliminary data.</text>
</comment>
<accession>A0AAV7Q5D5</accession>
<evidence type="ECO:0000313" key="3">
    <source>
        <dbReference type="EMBL" id="KAJ1134801.1"/>
    </source>
</evidence>
<evidence type="ECO:0000313" key="2">
    <source>
        <dbReference type="EMBL" id="KAJ1134799.1"/>
    </source>
</evidence>
<protein>
    <submittedName>
        <fullName evidence="3">Uncharacterized protein</fullName>
    </submittedName>
</protein>
<gene>
    <name evidence="2" type="ORF">NDU88_001245</name>
    <name evidence="3" type="ORF">NDU88_001247</name>
</gene>
<evidence type="ECO:0000313" key="4">
    <source>
        <dbReference type="Proteomes" id="UP001066276"/>
    </source>
</evidence>
<name>A0AAV7Q5D5_PLEWA</name>
<feature type="compositionally biased region" description="Basic and acidic residues" evidence="1">
    <location>
        <begin position="70"/>
        <end position="100"/>
    </location>
</feature>
<organism evidence="3 4">
    <name type="scientific">Pleurodeles waltl</name>
    <name type="common">Iberian ribbed newt</name>
    <dbReference type="NCBI Taxonomy" id="8319"/>
    <lineage>
        <taxon>Eukaryota</taxon>
        <taxon>Metazoa</taxon>
        <taxon>Chordata</taxon>
        <taxon>Craniata</taxon>
        <taxon>Vertebrata</taxon>
        <taxon>Euteleostomi</taxon>
        <taxon>Amphibia</taxon>
        <taxon>Batrachia</taxon>
        <taxon>Caudata</taxon>
        <taxon>Salamandroidea</taxon>
        <taxon>Salamandridae</taxon>
        <taxon>Pleurodelinae</taxon>
        <taxon>Pleurodeles</taxon>
    </lineage>
</organism>
<dbReference type="Proteomes" id="UP001066276">
    <property type="component" value="Chromosome 6"/>
</dbReference>
<feature type="compositionally biased region" description="Basic and acidic residues" evidence="1">
    <location>
        <begin position="108"/>
        <end position="120"/>
    </location>
</feature>
<keyword evidence="4" id="KW-1185">Reference proteome</keyword>
<dbReference type="EMBL" id="JANPWB010000010">
    <property type="protein sequence ID" value="KAJ1134801.1"/>
    <property type="molecule type" value="Genomic_DNA"/>
</dbReference>
<sequence>MNAVMCNDVNAASKVVTLTWSTLPGVQNNGDDRNQPNPPPLAGVPSLVHHFASLGKMAHERKLSSTRKSSPHEMIEPRGLRQRQPDKGGSELHKAEHSEVEADPNIETDFKDLSQEEWKELLTSYSSEKEKECSTAHQQPRSLKPWRIPP</sequence>
<dbReference type="EMBL" id="JANPWB010000010">
    <property type="protein sequence ID" value="KAJ1134799.1"/>
    <property type="molecule type" value="Genomic_DNA"/>
</dbReference>
<proteinExistence type="predicted"/>
<evidence type="ECO:0000256" key="1">
    <source>
        <dbReference type="SAM" id="MobiDB-lite"/>
    </source>
</evidence>
<feature type="region of interest" description="Disordered" evidence="1">
    <location>
        <begin position="25"/>
        <end position="150"/>
    </location>
</feature>
<dbReference type="AlphaFoldDB" id="A0AAV7Q5D5"/>
<reference evidence="3" key="1">
    <citation type="journal article" date="2022" name="bioRxiv">
        <title>Sequencing and chromosome-scale assembly of the giantPleurodeles waltlgenome.</title>
        <authorList>
            <person name="Brown T."/>
            <person name="Elewa A."/>
            <person name="Iarovenko S."/>
            <person name="Subramanian E."/>
            <person name="Araus A.J."/>
            <person name="Petzold A."/>
            <person name="Susuki M."/>
            <person name="Suzuki K.-i.T."/>
            <person name="Hayashi T."/>
            <person name="Toyoda A."/>
            <person name="Oliveira C."/>
            <person name="Osipova E."/>
            <person name="Leigh N.D."/>
            <person name="Simon A."/>
            <person name="Yun M.H."/>
        </authorList>
    </citation>
    <scope>NUCLEOTIDE SEQUENCE</scope>
    <source>
        <strain evidence="3">20211129_DDA</strain>
        <tissue evidence="3">Liver</tissue>
    </source>
</reference>